<dbReference type="SUPFAM" id="SSF53850">
    <property type="entry name" value="Periplasmic binding protein-like II"/>
    <property type="match status" value="1"/>
</dbReference>
<protein>
    <submittedName>
        <fullName evidence="3">Molybdate/tungstate transport system substrate-binding protein</fullName>
    </submittedName>
</protein>
<keyword evidence="2" id="KW-0472">Membrane</keyword>
<dbReference type="Gene3D" id="3.40.190.10">
    <property type="entry name" value="Periplasmic binding protein-like II"/>
    <property type="match status" value="2"/>
</dbReference>
<dbReference type="OrthoDB" id="9785015at2"/>
<sequence length="328" mass="37305">MKNSQIIAIIIIFVIVGALVINFNLDASDGKLKSIYAGSLLSVMENKINPKLEEKFQLNVQGEGHGSLRGARMINEGLRSPDIYLSADPAVNEQLLLGNKNSDLIDWYLSFLSNELVIAYSPDNHFKNEIKKVTSGDKEWYKLLLMDGFRLGRTDPNLDPKGYRTLFMLDLAAKYYDQDNLKKKVLNNNEQKLIFPEIELMAMLETSQLDAAVTYKNEAIERGLPYISLPDQVNLSNPKYTDFYEEVKYATDNNEVFRGKPIIYTITILNESENKSAAINVLDYILSNSGREFFVKHGFNVIPIQFKGNKNDIPVKLQKYLKGELEID</sequence>
<dbReference type="AlphaFoldDB" id="A0A1T4JKT3"/>
<feature type="transmembrane region" description="Helical" evidence="2">
    <location>
        <begin position="6"/>
        <end position="25"/>
    </location>
</feature>
<dbReference type="CDD" id="cd13540">
    <property type="entry name" value="PBP2_ModA_WtpA"/>
    <property type="match status" value="1"/>
</dbReference>
<proteinExistence type="inferred from homology"/>
<dbReference type="InterPro" id="IPR050682">
    <property type="entry name" value="ModA/WtpA"/>
</dbReference>
<dbReference type="STRING" id="142842.SAMN02745118_00115"/>
<comment type="similarity">
    <text evidence="1">Belongs to the bacterial solute-binding protein 1 family. WtpA subfamily.</text>
</comment>
<keyword evidence="4" id="KW-1185">Reference proteome</keyword>
<dbReference type="Proteomes" id="UP000190625">
    <property type="component" value="Unassembled WGS sequence"/>
</dbReference>
<dbReference type="GO" id="GO:0015689">
    <property type="term" value="P:molybdate ion transport"/>
    <property type="evidence" value="ECO:0007669"/>
    <property type="project" value="TreeGrafter"/>
</dbReference>
<dbReference type="Pfam" id="PF13531">
    <property type="entry name" value="SBP_bac_11"/>
    <property type="match status" value="1"/>
</dbReference>
<dbReference type="EMBL" id="FUWM01000003">
    <property type="protein sequence ID" value="SJZ30748.1"/>
    <property type="molecule type" value="Genomic_DNA"/>
</dbReference>
<dbReference type="PANTHER" id="PTHR30632">
    <property type="entry name" value="MOLYBDATE-BINDING PERIPLASMIC PROTEIN"/>
    <property type="match status" value="1"/>
</dbReference>
<evidence type="ECO:0000256" key="1">
    <source>
        <dbReference type="ARBA" id="ARBA00009438"/>
    </source>
</evidence>
<name>A0A1T4JKT3_9FIRM</name>
<reference evidence="4" key="1">
    <citation type="submission" date="2017-02" db="EMBL/GenBank/DDBJ databases">
        <authorList>
            <person name="Varghese N."/>
            <person name="Submissions S."/>
        </authorList>
    </citation>
    <scope>NUCLEOTIDE SEQUENCE [LARGE SCALE GENOMIC DNA]</scope>
    <source>
        <strain evidence="4">ATCC BAA-73</strain>
    </source>
</reference>
<evidence type="ECO:0000256" key="2">
    <source>
        <dbReference type="SAM" id="Phobius"/>
    </source>
</evidence>
<accession>A0A1T4JKT3</accession>
<keyword evidence="2" id="KW-0812">Transmembrane</keyword>
<evidence type="ECO:0000313" key="4">
    <source>
        <dbReference type="Proteomes" id="UP000190625"/>
    </source>
</evidence>
<organism evidence="3 4">
    <name type="scientific">Selenihalanaerobacter shriftii</name>
    <dbReference type="NCBI Taxonomy" id="142842"/>
    <lineage>
        <taxon>Bacteria</taxon>
        <taxon>Bacillati</taxon>
        <taxon>Bacillota</taxon>
        <taxon>Clostridia</taxon>
        <taxon>Halanaerobiales</taxon>
        <taxon>Halobacteroidaceae</taxon>
        <taxon>Selenihalanaerobacter</taxon>
    </lineage>
</organism>
<gene>
    <name evidence="3" type="ORF">SAMN02745118_00115</name>
</gene>
<evidence type="ECO:0000313" key="3">
    <source>
        <dbReference type="EMBL" id="SJZ30748.1"/>
    </source>
</evidence>
<keyword evidence="2" id="KW-1133">Transmembrane helix</keyword>
<dbReference type="GO" id="GO:0030973">
    <property type="term" value="F:molybdate ion binding"/>
    <property type="evidence" value="ECO:0007669"/>
    <property type="project" value="TreeGrafter"/>
</dbReference>
<dbReference type="RefSeq" id="WP_078808651.1">
    <property type="nucleotide sequence ID" value="NZ_FUWM01000003.1"/>
</dbReference>
<dbReference type="PANTHER" id="PTHR30632:SF16">
    <property type="entry name" value="MOLYBDATE_TUNGSTATE-BINDING PROTEIN WTPA"/>
    <property type="match status" value="1"/>
</dbReference>